<name>A0A816DY17_9BILA</name>
<gene>
    <name evidence="2" type="ORF">JXQ802_LOCUS53011</name>
    <name evidence="1" type="ORF">PYM288_LOCUS36645</name>
</gene>
<dbReference type="Proteomes" id="UP000663870">
    <property type="component" value="Unassembled WGS sequence"/>
</dbReference>
<evidence type="ECO:0000313" key="2">
    <source>
        <dbReference type="EMBL" id="CAF1639726.1"/>
    </source>
</evidence>
<dbReference type="EMBL" id="CAJNOH010007260">
    <property type="protein sequence ID" value="CAF1453439.1"/>
    <property type="molecule type" value="Genomic_DNA"/>
</dbReference>
<dbReference type="AlphaFoldDB" id="A0A816DY17"/>
<dbReference type="Proteomes" id="UP000663854">
    <property type="component" value="Unassembled WGS sequence"/>
</dbReference>
<evidence type="ECO:0000313" key="1">
    <source>
        <dbReference type="EMBL" id="CAF1453439.1"/>
    </source>
</evidence>
<reference evidence="2" key="1">
    <citation type="submission" date="2021-02" db="EMBL/GenBank/DDBJ databases">
        <authorList>
            <person name="Nowell W R."/>
        </authorList>
    </citation>
    <scope>NUCLEOTIDE SEQUENCE</scope>
</reference>
<organism evidence="2 3">
    <name type="scientific">Rotaria sordida</name>
    <dbReference type="NCBI Taxonomy" id="392033"/>
    <lineage>
        <taxon>Eukaryota</taxon>
        <taxon>Metazoa</taxon>
        <taxon>Spiralia</taxon>
        <taxon>Gnathifera</taxon>
        <taxon>Rotifera</taxon>
        <taxon>Eurotatoria</taxon>
        <taxon>Bdelloidea</taxon>
        <taxon>Philodinida</taxon>
        <taxon>Philodinidae</taxon>
        <taxon>Rotaria</taxon>
    </lineage>
</organism>
<accession>A0A816DY17</accession>
<comment type="caution">
    <text evidence="2">The sequence shown here is derived from an EMBL/GenBank/DDBJ whole genome shotgun (WGS) entry which is preliminary data.</text>
</comment>
<proteinExistence type="predicted"/>
<evidence type="ECO:0000313" key="3">
    <source>
        <dbReference type="Proteomes" id="UP000663870"/>
    </source>
</evidence>
<keyword evidence="3" id="KW-1185">Reference proteome</keyword>
<dbReference type="EMBL" id="CAJNOL010008904">
    <property type="protein sequence ID" value="CAF1639726.1"/>
    <property type="molecule type" value="Genomic_DNA"/>
</dbReference>
<sequence>MWVDDHIFHDWWENKEHMEKASTLGTQVNVHFIPKSSTESALAFLRSEFGLRLKDSDTFRIVTDMNRDNESSPGDAGARLLYEVRRLGYHQKCLIFTGDAAAARAKLNKSFKSNQLGDVKITEIPEDLESFVLFK</sequence>
<protein>
    <submittedName>
        <fullName evidence="2">Uncharacterized protein</fullName>
    </submittedName>
</protein>